<dbReference type="Proteomes" id="UP000024404">
    <property type="component" value="Unassembled WGS sequence"/>
</dbReference>
<dbReference type="EMBL" id="CMVM020000396">
    <property type="status" value="NOT_ANNOTATED_CDS"/>
    <property type="molecule type" value="Genomic_DNA"/>
</dbReference>
<organism evidence="1 2">
    <name type="scientific">Onchocerca volvulus</name>
    <dbReference type="NCBI Taxonomy" id="6282"/>
    <lineage>
        <taxon>Eukaryota</taxon>
        <taxon>Metazoa</taxon>
        <taxon>Ecdysozoa</taxon>
        <taxon>Nematoda</taxon>
        <taxon>Chromadorea</taxon>
        <taxon>Rhabditida</taxon>
        <taxon>Spirurina</taxon>
        <taxon>Spiruromorpha</taxon>
        <taxon>Filarioidea</taxon>
        <taxon>Onchocercidae</taxon>
        <taxon>Onchocerca</taxon>
    </lineage>
</organism>
<accession>A0A8R1XN77</accession>
<reference evidence="2" key="1">
    <citation type="submission" date="2013-10" db="EMBL/GenBank/DDBJ databases">
        <title>Genome sequencing of Onchocerca volvulus.</title>
        <authorList>
            <person name="Cotton J."/>
            <person name="Tsai J."/>
            <person name="Stanley E."/>
            <person name="Tracey A."/>
            <person name="Holroyd N."/>
            <person name="Lustigman S."/>
            <person name="Berriman M."/>
        </authorList>
    </citation>
    <scope>NUCLEOTIDE SEQUENCE</scope>
</reference>
<name>A0A8R1XN77_ONCVO</name>
<evidence type="ECO:0000313" key="1">
    <source>
        <dbReference type="EnsemblMetazoa" id="OVOC12129.1"/>
    </source>
</evidence>
<reference evidence="1" key="2">
    <citation type="submission" date="2022-06" db="UniProtKB">
        <authorList>
            <consortium name="EnsemblMetazoa"/>
        </authorList>
    </citation>
    <scope>IDENTIFICATION</scope>
</reference>
<proteinExistence type="predicted"/>
<evidence type="ECO:0000313" key="2">
    <source>
        <dbReference type="Proteomes" id="UP000024404"/>
    </source>
</evidence>
<dbReference type="EnsemblMetazoa" id="OVOC12129.1">
    <property type="protein sequence ID" value="OVOC12129.1"/>
    <property type="gene ID" value="WBGene00248938"/>
</dbReference>
<sequence>MPPTRYWFQQRLQRRESLCNGLSFSLSVHMPVLPVNRASSVKALSCKFETEIFKENRRISAFIAPLSTDFASRRLSKLAAAADVN</sequence>
<keyword evidence="2" id="KW-1185">Reference proteome</keyword>
<protein>
    <submittedName>
        <fullName evidence="1">Uncharacterized protein</fullName>
    </submittedName>
</protein>
<dbReference type="AlphaFoldDB" id="A0A8R1XN77"/>